<sequence length="198" mass="21779">MPSAEIAGGLYAQNNMRARRRGTRGESLTTSHHRLGQRYEARLALQAHSKAFPHFPTEKNSLQRTLFPVEGSGATHKPRRAGGMWIFSTLLPCNTLSLSTLVSGGRTWGRLISWSQPRPMVCVSQKHEAPFVRGVYKCLSSASDSICVKFGKKAEWDGRESIGVKSRGRAVVILAALRPTSIMSIVATLFYFAASPFT</sequence>
<keyword evidence="3" id="KW-1185">Reference proteome</keyword>
<proteinExistence type="predicted"/>
<evidence type="ECO:0000313" key="3">
    <source>
        <dbReference type="Proteomes" id="UP000324748"/>
    </source>
</evidence>
<accession>A0A5B0QTR7</accession>
<evidence type="ECO:0000256" key="1">
    <source>
        <dbReference type="SAM" id="MobiDB-lite"/>
    </source>
</evidence>
<dbReference type="EMBL" id="VSWC01000003">
    <property type="protein sequence ID" value="KAA1116688.1"/>
    <property type="molecule type" value="Genomic_DNA"/>
</dbReference>
<organism evidence="2 3">
    <name type="scientific">Puccinia graminis f. sp. tritici</name>
    <dbReference type="NCBI Taxonomy" id="56615"/>
    <lineage>
        <taxon>Eukaryota</taxon>
        <taxon>Fungi</taxon>
        <taxon>Dikarya</taxon>
        <taxon>Basidiomycota</taxon>
        <taxon>Pucciniomycotina</taxon>
        <taxon>Pucciniomycetes</taxon>
        <taxon>Pucciniales</taxon>
        <taxon>Pucciniaceae</taxon>
        <taxon>Puccinia</taxon>
    </lineage>
</organism>
<gene>
    <name evidence="2" type="ORF">PGT21_022934</name>
</gene>
<evidence type="ECO:0000313" key="2">
    <source>
        <dbReference type="EMBL" id="KAA1116688.1"/>
    </source>
</evidence>
<dbReference type="Proteomes" id="UP000324748">
    <property type="component" value="Unassembled WGS sequence"/>
</dbReference>
<dbReference type="AlphaFoldDB" id="A0A5B0QTR7"/>
<name>A0A5B0QTR7_PUCGR</name>
<comment type="caution">
    <text evidence="2">The sequence shown here is derived from an EMBL/GenBank/DDBJ whole genome shotgun (WGS) entry which is preliminary data.</text>
</comment>
<reference evidence="2 3" key="1">
    <citation type="submission" date="2019-05" db="EMBL/GenBank/DDBJ databases">
        <title>Emergence of the Ug99 lineage of the wheat stem rust pathogen through somatic hybridization.</title>
        <authorList>
            <person name="Li F."/>
            <person name="Upadhyaya N.M."/>
            <person name="Sperschneider J."/>
            <person name="Matny O."/>
            <person name="Nguyen-Phuc H."/>
            <person name="Mago R."/>
            <person name="Raley C."/>
            <person name="Miller M.E."/>
            <person name="Silverstein K.A.T."/>
            <person name="Henningsen E."/>
            <person name="Hirsch C.D."/>
            <person name="Visser B."/>
            <person name="Pretorius Z.A."/>
            <person name="Steffenson B.J."/>
            <person name="Schwessinger B."/>
            <person name="Dodds P.N."/>
            <person name="Figueroa M."/>
        </authorList>
    </citation>
    <scope>NUCLEOTIDE SEQUENCE [LARGE SCALE GENOMIC DNA]</scope>
    <source>
        <strain evidence="2">21-0</strain>
    </source>
</reference>
<feature type="region of interest" description="Disordered" evidence="1">
    <location>
        <begin position="1"/>
        <end position="30"/>
    </location>
</feature>
<protein>
    <submittedName>
        <fullName evidence="2">Uncharacterized protein</fullName>
    </submittedName>
</protein>